<name>A0AAP2DKT8_9BACT</name>
<reference evidence="1 2" key="1">
    <citation type="submission" date="2021-05" db="EMBL/GenBank/DDBJ databases">
        <title>A Polyphasic approach of four new species of the genus Ohtaekwangia: Ohtaekwangia histidinii sp. nov., Ohtaekwangia cretensis sp. nov., Ohtaekwangia indiensis sp. nov., Ohtaekwangia reichenbachii sp. nov. from diverse environment.</title>
        <authorList>
            <person name="Octaviana S."/>
        </authorList>
    </citation>
    <scope>NUCLEOTIDE SEQUENCE [LARGE SCALE GENOMIC DNA]</scope>
    <source>
        <strain evidence="1 2">PWU4</strain>
    </source>
</reference>
<comment type="caution">
    <text evidence="1">The sequence shown here is derived from an EMBL/GenBank/DDBJ whole genome shotgun (WGS) entry which is preliminary data.</text>
</comment>
<organism evidence="1 2">
    <name type="scientific">Chryseosolibacter histidini</name>
    <dbReference type="NCBI Taxonomy" id="2782349"/>
    <lineage>
        <taxon>Bacteria</taxon>
        <taxon>Pseudomonadati</taxon>
        <taxon>Bacteroidota</taxon>
        <taxon>Cytophagia</taxon>
        <taxon>Cytophagales</taxon>
        <taxon>Chryseotaleaceae</taxon>
        <taxon>Chryseosolibacter</taxon>
    </lineage>
</organism>
<accession>A0AAP2DKT8</accession>
<protein>
    <submittedName>
        <fullName evidence="1">Uncharacterized protein</fullName>
    </submittedName>
</protein>
<dbReference type="EMBL" id="JAHESF010000007">
    <property type="protein sequence ID" value="MBT1697153.1"/>
    <property type="molecule type" value="Genomic_DNA"/>
</dbReference>
<sequence length="57" mass="6670">MEERVVYNEELKNQLHLIKRTTTELVKEVPEKSVAQFLAEIRFVTGQLEELKQLVNG</sequence>
<gene>
    <name evidence="1" type="ORF">KK083_09725</name>
</gene>
<dbReference type="RefSeq" id="WP_254162924.1">
    <property type="nucleotide sequence ID" value="NZ_JAHESF010000007.1"/>
</dbReference>
<proteinExistence type="predicted"/>
<evidence type="ECO:0000313" key="1">
    <source>
        <dbReference type="EMBL" id="MBT1697153.1"/>
    </source>
</evidence>
<dbReference type="AlphaFoldDB" id="A0AAP2DKT8"/>
<keyword evidence="2" id="KW-1185">Reference proteome</keyword>
<dbReference type="Proteomes" id="UP001319200">
    <property type="component" value="Unassembled WGS sequence"/>
</dbReference>
<evidence type="ECO:0000313" key="2">
    <source>
        <dbReference type="Proteomes" id="UP001319200"/>
    </source>
</evidence>